<protein>
    <submittedName>
        <fullName evidence="2">Uncharacterized protein</fullName>
    </submittedName>
</protein>
<gene>
    <name evidence="2" type="ORF">VHEMI10618</name>
</gene>
<dbReference type="Proteomes" id="UP000039046">
    <property type="component" value="Unassembled WGS sequence"/>
</dbReference>
<feature type="region of interest" description="Disordered" evidence="1">
    <location>
        <begin position="96"/>
        <end position="121"/>
    </location>
</feature>
<organism evidence="2 3">
    <name type="scientific">[Torrubiella] hemipterigena</name>
    <dbReference type="NCBI Taxonomy" id="1531966"/>
    <lineage>
        <taxon>Eukaryota</taxon>
        <taxon>Fungi</taxon>
        <taxon>Dikarya</taxon>
        <taxon>Ascomycota</taxon>
        <taxon>Pezizomycotina</taxon>
        <taxon>Sordariomycetes</taxon>
        <taxon>Hypocreomycetidae</taxon>
        <taxon>Hypocreales</taxon>
        <taxon>Clavicipitaceae</taxon>
        <taxon>Clavicipitaceae incertae sedis</taxon>
        <taxon>'Torrubiella' clade</taxon>
    </lineage>
</organism>
<dbReference type="AlphaFoldDB" id="A0A0A1TJ58"/>
<feature type="region of interest" description="Disordered" evidence="1">
    <location>
        <begin position="1"/>
        <end position="33"/>
    </location>
</feature>
<reference evidence="2 3" key="1">
    <citation type="journal article" date="2015" name="Genome Announc.">
        <title>Draft Genome Sequence and Gene Annotation of the Entomopathogenic Fungus Verticillium hemipterigenum.</title>
        <authorList>
            <person name="Horn F."/>
            <person name="Habel A."/>
            <person name="Scharf D.H."/>
            <person name="Dworschak J."/>
            <person name="Brakhage A.A."/>
            <person name="Guthke R."/>
            <person name="Hertweck C."/>
            <person name="Linde J."/>
        </authorList>
    </citation>
    <scope>NUCLEOTIDE SEQUENCE [LARGE SCALE GENOMIC DNA]</scope>
</reference>
<evidence type="ECO:0000313" key="3">
    <source>
        <dbReference type="Proteomes" id="UP000039046"/>
    </source>
</evidence>
<keyword evidence="3" id="KW-1185">Reference proteome</keyword>
<name>A0A0A1TJ58_9HYPO</name>
<dbReference type="OrthoDB" id="4939977at2759"/>
<dbReference type="EMBL" id="CDHN01000008">
    <property type="protein sequence ID" value="CEJ95119.1"/>
    <property type="molecule type" value="Genomic_DNA"/>
</dbReference>
<feature type="compositionally biased region" description="Polar residues" evidence="1">
    <location>
        <begin position="52"/>
        <end position="64"/>
    </location>
</feature>
<accession>A0A0A1TJ58</accession>
<proteinExistence type="predicted"/>
<feature type="region of interest" description="Disordered" evidence="1">
    <location>
        <begin position="45"/>
        <end position="79"/>
    </location>
</feature>
<dbReference type="HOGENOM" id="CLU_1895992_0_0_1"/>
<evidence type="ECO:0000256" key="1">
    <source>
        <dbReference type="SAM" id="MobiDB-lite"/>
    </source>
</evidence>
<sequence length="121" mass="13307">MPSKPDFQIAMPARSSSDFQRPASLPRTPKFHEDFDAPFSEAIANAPATTPPYETSSSPVQTPDQWMGDAAWPSDMRRRSGVNDKLRDWARKSIIMVRGGSDSSSEDGERPTTSKSSTKST</sequence>
<evidence type="ECO:0000313" key="2">
    <source>
        <dbReference type="EMBL" id="CEJ95119.1"/>
    </source>
</evidence>